<evidence type="ECO:0000313" key="1">
    <source>
        <dbReference type="EMBL" id="GEN83202.1"/>
    </source>
</evidence>
<accession>A0A511Z6X5</accession>
<dbReference type="PROSITE" id="PS51257">
    <property type="entry name" value="PROKAR_LIPOPROTEIN"/>
    <property type="match status" value="1"/>
</dbReference>
<sequence>MRGERPIVAQSGTLLGCHRLLISNWLAVRNWDVSHIVPVKDGGELVTHELGKWGAMPIIEEDGTVVYPQLE</sequence>
<name>A0A511Z6X5_9BACL</name>
<keyword evidence="2" id="KW-1185">Reference proteome</keyword>
<proteinExistence type="predicted"/>
<gene>
    <name evidence="1" type="ORF">SLU01_15140</name>
</gene>
<comment type="caution">
    <text evidence="1">The sequence shown here is derived from an EMBL/GenBank/DDBJ whole genome shotgun (WGS) entry which is preliminary data.</text>
</comment>
<reference evidence="1 2" key="1">
    <citation type="submission" date="2019-07" db="EMBL/GenBank/DDBJ databases">
        <title>Whole genome shotgun sequence of Sporosarcina luteola NBRC 105378.</title>
        <authorList>
            <person name="Hosoyama A."/>
            <person name="Uohara A."/>
            <person name="Ohji S."/>
            <person name="Ichikawa N."/>
        </authorList>
    </citation>
    <scope>NUCLEOTIDE SEQUENCE [LARGE SCALE GENOMIC DNA]</scope>
    <source>
        <strain evidence="1 2">NBRC 105378</strain>
    </source>
</reference>
<evidence type="ECO:0000313" key="2">
    <source>
        <dbReference type="Proteomes" id="UP000321901"/>
    </source>
</evidence>
<dbReference type="EMBL" id="BJYL01000020">
    <property type="protein sequence ID" value="GEN83202.1"/>
    <property type="molecule type" value="Genomic_DNA"/>
</dbReference>
<protein>
    <submittedName>
        <fullName evidence="1">Uncharacterized protein</fullName>
    </submittedName>
</protein>
<dbReference type="AlphaFoldDB" id="A0A511Z6X5"/>
<organism evidence="1 2">
    <name type="scientific">Sporosarcina luteola</name>
    <dbReference type="NCBI Taxonomy" id="582850"/>
    <lineage>
        <taxon>Bacteria</taxon>
        <taxon>Bacillati</taxon>
        <taxon>Bacillota</taxon>
        <taxon>Bacilli</taxon>
        <taxon>Bacillales</taxon>
        <taxon>Caryophanaceae</taxon>
        <taxon>Sporosarcina</taxon>
    </lineage>
</organism>
<dbReference type="Proteomes" id="UP000321901">
    <property type="component" value="Unassembled WGS sequence"/>
</dbReference>